<dbReference type="AlphaFoldDB" id="A0ABD2YBH1"/>
<reference evidence="3 4" key="1">
    <citation type="submission" date="2024-11" db="EMBL/GenBank/DDBJ databases">
        <title>A near-complete genome assembly of Cinchona calisaya.</title>
        <authorList>
            <person name="Lian D.C."/>
            <person name="Zhao X.W."/>
            <person name="Wei L."/>
        </authorList>
    </citation>
    <scope>NUCLEOTIDE SEQUENCE [LARGE SCALE GENOMIC DNA]</scope>
    <source>
        <tissue evidence="3">Nenye</tissue>
    </source>
</reference>
<dbReference type="PANTHER" id="PTHR35689">
    <property type="entry name" value="EARLY ENDOSOME ANTIGEN"/>
    <property type="match status" value="1"/>
</dbReference>
<comment type="caution">
    <text evidence="3">The sequence shown here is derived from an EMBL/GenBank/DDBJ whole genome shotgun (WGS) entry which is preliminary data.</text>
</comment>
<feature type="coiled-coil region" evidence="1">
    <location>
        <begin position="81"/>
        <end position="150"/>
    </location>
</feature>
<evidence type="ECO:0000313" key="3">
    <source>
        <dbReference type="EMBL" id="KAL3504793.1"/>
    </source>
</evidence>
<protein>
    <submittedName>
        <fullName evidence="3">Uncharacterized protein</fullName>
    </submittedName>
</protein>
<gene>
    <name evidence="3" type="ORF">ACH5RR_034634</name>
</gene>
<keyword evidence="4" id="KW-1185">Reference proteome</keyword>
<evidence type="ECO:0000256" key="1">
    <source>
        <dbReference type="SAM" id="Coils"/>
    </source>
</evidence>
<dbReference type="PANTHER" id="PTHR35689:SF1">
    <property type="entry name" value="EARLY ENDOSOME ANTIGEN"/>
    <property type="match status" value="1"/>
</dbReference>
<accession>A0ABD2YBH1</accession>
<sequence>MDISQETERFLRESAEYTLGLPVSTQTLQLKLRATEEAQHHLRNQYFHLLSKLKEKDEIIDRARVEACLNAQALKKFVEENQKLAMECANLLGQCKRWERECSLYDHDREALMDFGNEADERTKMAELRVQELEDEVKMLSEELQLYKYQYDAQSVGTSTEDTATEQMLLESLLASVIGKDDVVSSAHSFLESNRGINVFERMLNSWNSLRPSTQKVLALFAEVNSLKKGKEHLRINLDRAEEEVKVLFEENNILDEENKKLMRQLHREKNMHGSGGKHSGSVSPKGNKRKSSPKMCSQVEKKIYFGDADSPRQPLSPLQQYSPESRMHKK</sequence>
<feature type="region of interest" description="Disordered" evidence="2">
    <location>
        <begin position="270"/>
        <end position="331"/>
    </location>
</feature>
<keyword evidence="1" id="KW-0175">Coiled coil</keyword>
<evidence type="ECO:0000313" key="4">
    <source>
        <dbReference type="Proteomes" id="UP001630127"/>
    </source>
</evidence>
<organism evidence="3 4">
    <name type="scientific">Cinchona calisaya</name>
    <dbReference type="NCBI Taxonomy" id="153742"/>
    <lineage>
        <taxon>Eukaryota</taxon>
        <taxon>Viridiplantae</taxon>
        <taxon>Streptophyta</taxon>
        <taxon>Embryophyta</taxon>
        <taxon>Tracheophyta</taxon>
        <taxon>Spermatophyta</taxon>
        <taxon>Magnoliopsida</taxon>
        <taxon>eudicotyledons</taxon>
        <taxon>Gunneridae</taxon>
        <taxon>Pentapetalae</taxon>
        <taxon>asterids</taxon>
        <taxon>lamiids</taxon>
        <taxon>Gentianales</taxon>
        <taxon>Rubiaceae</taxon>
        <taxon>Cinchonoideae</taxon>
        <taxon>Cinchoneae</taxon>
        <taxon>Cinchona</taxon>
    </lineage>
</organism>
<evidence type="ECO:0000256" key="2">
    <source>
        <dbReference type="SAM" id="MobiDB-lite"/>
    </source>
</evidence>
<name>A0ABD2YBH1_9GENT</name>
<dbReference type="Proteomes" id="UP001630127">
    <property type="component" value="Unassembled WGS sequence"/>
</dbReference>
<proteinExistence type="predicted"/>
<dbReference type="EMBL" id="JBJUIK010000014">
    <property type="protein sequence ID" value="KAL3504793.1"/>
    <property type="molecule type" value="Genomic_DNA"/>
</dbReference>